<evidence type="ECO:0000256" key="2">
    <source>
        <dbReference type="ARBA" id="ARBA00022857"/>
    </source>
</evidence>
<evidence type="ECO:0000313" key="8">
    <source>
        <dbReference type="EMBL" id="PIR43071.1"/>
    </source>
</evidence>
<evidence type="ECO:0000259" key="7">
    <source>
        <dbReference type="Pfam" id="PF00248"/>
    </source>
</evidence>
<comment type="caution">
    <text evidence="8">The sequence shown here is derived from an EMBL/GenBank/DDBJ whole genome shotgun (WGS) entry which is preliminary data.</text>
</comment>
<dbReference type="InterPro" id="IPR036812">
    <property type="entry name" value="NAD(P)_OxRdtase_dom_sf"/>
</dbReference>
<evidence type="ECO:0000256" key="6">
    <source>
        <dbReference type="PIRSR" id="PIRSR000097-3"/>
    </source>
</evidence>
<name>A0A2H0R963_UNCKA</name>
<feature type="domain" description="NADP-dependent oxidoreductase" evidence="7">
    <location>
        <begin position="17"/>
        <end position="258"/>
    </location>
</feature>
<dbReference type="Pfam" id="PF00248">
    <property type="entry name" value="Aldo_ket_red"/>
    <property type="match status" value="1"/>
</dbReference>
<feature type="site" description="Lowers pKa of active site Tyr" evidence="6">
    <location>
        <position position="76"/>
    </location>
</feature>
<evidence type="ECO:0000313" key="9">
    <source>
        <dbReference type="Proteomes" id="UP000230214"/>
    </source>
</evidence>
<feature type="active site" description="Proton donor" evidence="4">
    <location>
        <position position="51"/>
    </location>
</feature>
<dbReference type="InterPro" id="IPR018170">
    <property type="entry name" value="Aldo/ket_reductase_CS"/>
</dbReference>
<keyword evidence="3" id="KW-0560">Oxidoreductase</keyword>
<dbReference type="FunFam" id="3.20.20.100:FF:000002">
    <property type="entry name" value="2,5-diketo-D-gluconic acid reductase A"/>
    <property type="match status" value="1"/>
</dbReference>
<evidence type="ECO:0000256" key="3">
    <source>
        <dbReference type="ARBA" id="ARBA00023002"/>
    </source>
</evidence>
<dbReference type="AlphaFoldDB" id="A0A2H0R963"/>
<dbReference type="Gene3D" id="3.20.20.100">
    <property type="entry name" value="NADP-dependent oxidoreductase domain"/>
    <property type="match status" value="1"/>
</dbReference>
<reference evidence="8 9" key="1">
    <citation type="submission" date="2017-09" db="EMBL/GenBank/DDBJ databases">
        <title>Depth-based differentiation of microbial function through sediment-hosted aquifers and enrichment of novel symbionts in the deep terrestrial subsurface.</title>
        <authorList>
            <person name="Probst A.J."/>
            <person name="Ladd B."/>
            <person name="Jarett J.K."/>
            <person name="Geller-Mcgrath D.E."/>
            <person name="Sieber C.M."/>
            <person name="Emerson J.B."/>
            <person name="Anantharaman K."/>
            <person name="Thomas B.C."/>
            <person name="Malmstrom R."/>
            <person name="Stieglmeier M."/>
            <person name="Klingl A."/>
            <person name="Woyke T."/>
            <person name="Ryan C.M."/>
            <person name="Banfield J.F."/>
        </authorList>
    </citation>
    <scope>NUCLEOTIDE SEQUENCE [LARGE SCALE GENOMIC DNA]</scope>
    <source>
        <strain evidence="8">CG10_big_fil_rev_8_21_14_0_10_32_10</strain>
    </source>
</reference>
<dbReference type="Proteomes" id="UP000230214">
    <property type="component" value="Unassembled WGS sequence"/>
</dbReference>
<accession>A0A2H0R963</accession>
<dbReference type="PANTHER" id="PTHR43827:SF3">
    <property type="entry name" value="NADP-DEPENDENT OXIDOREDUCTASE DOMAIN-CONTAINING PROTEIN"/>
    <property type="match status" value="1"/>
</dbReference>
<evidence type="ECO:0000256" key="1">
    <source>
        <dbReference type="ARBA" id="ARBA00007905"/>
    </source>
</evidence>
<evidence type="ECO:0000256" key="4">
    <source>
        <dbReference type="PIRSR" id="PIRSR000097-1"/>
    </source>
</evidence>
<keyword evidence="2" id="KW-0521">NADP</keyword>
<dbReference type="GO" id="GO:0016616">
    <property type="term" value="F:oxidoreductase activity, acting on the CH-OH group of donors, NAD or NADP as acceptor"/>
    <property type="evidence" value="ECO:0007669"/>
    <property type="project" value="UniProtKB-ARBA"/>
</dbReference>
<gene>
    <name evidence="8" type="ORF">COV24_04545</name>
</gene>
<proteinExistence type="inferred from homology"/>
<dbReference type="SUPFAM" id="SSF51430">
    <property type="entry name" value="NAD(P)-linked oxidoreductase"/>
    <property type="match status" value="1"/>
</dbReference>
<feature type="binding site" evidence="5">
    <location>
        <position position="109"/>
    </location>
    <ligand>
        <name>substrate</name>
    </ligand>
</feature>
<evidence type="ECO:0000256" key="5">
    <source>
        <dbReference type="PIRSR" id="PIRSR000097-2"/>
    </source>
</evidence>
<dbReference type="PIRSF" id="PIRSF000097">
    <property type="entry name" value="AKR"/>
    <property type="match status" value="1"/>
</dbReference>
<dbReference type="InterPro" id="IPR020471">
    <property type="entry name" value="AKR"/>
</dbReference>
<sequence length="275" mass="31395">MENIPTYTLKSGIKIPKIGFGTWQLKGEEAIRAVTAALQVGYRHIDTADVYDNHSEVKQSIENSELQREDLFLTTKVWRDDLAKQDTIDAVNRFLEELDTDYIDLLLIHWPNKDIPISETLQTFNELKNEGKIKAIGVSNFTMHHLQDALKSNVVIDINQIEVHPLLNQSELKKFCDDNNIITTAYSPLAQGEALIKPLIIELADKYNVSSAQVVLNWLLSRGMVVIPKSNNKEHIKDNLNAANWQMEEADIEKINSMANESYRVVNPPFNEFDY</sequence>
<comment type="similarity">
    <text evidence="1">Belongs to the aldo/keto reductase family.</text>
</comment>
<organism evidence="8 9">
    <name type="scientific">candidate division WWE3 bacterium CG10_big_fil_rev_8_21_14_0_10_32_10</name>
    <dbReference type="NCBI Taxonomy" id="1975090"/>
    <lineage>
        <taxon>Bacteria</taxon>
        <taxon>Katanobacteria</taxon>
    </lineage>
</organism>
<dbReference type="PROSITE" id="PS00062">
    <property type="entry name" value="ALDOKETO_REDUCTASE_2"/>
    <property type="match status" value="1"/>
</dbReference>
<dbReference type="PRINTS" id="PR00069">
    <property type="entry name" value="ALDKETRDTASE"/>
</dbReference>
<dbReference type="InterPro" id="IPR023210">
    <property type="entry name" value="NADP_OxRdtase_dom"/>
</dbReference>
<dbReference type="EMBL" id="PCXU01000039">
    <property type="protein sequence ID" value="PIR43071.1"/>
    <property type="molecule type" value="Genomic_DNA"/>
</dbReference>
<dbReference type="PANTHER" id="PTHR43827">
    <property type="entry name" value="2,5-DIKETO-D-GLUCONIC ACID REDUCTASE"/>
    <property type="match status" value="1"/>
</dbReference>
<protein>
    <submittedName>
        <fullName evidence="8">Oxidoreductase</fullName>
    </submittedName>
</protein>